<comment type="similarity">
    <text evidence="2 7">Belongs to the nonaspanin (TM9SF) (TC 9.A.2) family.</text>
</comment>
<dbReference type="Proteomes" id="UP000241890">
    <property type="component" value="Unassembled WGS sequence"/>
</dbReference>
<dbReference type="InterPro" id="IPR036259">
    <property type="entry name" value="MFS_trans_sf"/>
</dbReference>
<feature type="transmembrane region" description="Helical" evidence="7">
    <location>
        <begin position="353"/>
        <end position="378"/>
    </location>
</feature>
<evidence type="ECO:0000256" key="3">
    <source>
        <dbReference type="ARBA" id="ARBA00022692"/>
    </source>
</evidence>
<dbReference type="GO" id="GO:0016020">
    <property type="term" value="C:membrane"/>
    <property type="evidence" value="ECO:0007669"/>
    <property type="project" value="UniProtKB-SubCell"/>
</dbReference>
<name>A0A2R5GC15_9STRA</name>
<evidence type="ECO:0000256" key="5">
    <source>
        <dbReference type="ARBA" id="ARBA00022989"/>
    </source>
</evidence>
<feature type="signal peptide" evidence="7">
    <location>
        <begin position="1"/>
        <end position="23"/>
    </location>
</feature>
<feature type="transmembrane region" description="Helical" evidence="7">
    <location>
        <begin position="254"/>
        <end position="277"/>
    </location>
</feature>
<keyword evidence="3 7" id="KW-0812">Transmembrane</keyword>
<dbReference type="EMBL" id="BEYU01000019">
    <property type="protein sequence ID" value="GBG26123.1"/>
    <property type="molecule type" value="Genomic_DNA"/>
</dbReference>
<protein>
    <recommendedName>
        <fullName evidence="7">Transmembrane 9 superfamily member</fullName>
    </recommendedName>
</protein>
<evidence type="ECO:0000256" key="6">
    <source>
        <dbReference type="ARBA" id="ARBA00023136"/>
    </source>
</evidence>
<evidence type="ECO:0000256" key="7">
    <source>
        <dbReference type="RuleBase" id="RU363079"/>
    </source>
</evidence>
<keyword evidence="6 7" id="KW-0472">Membrane</keyword>
<dbReference type="SUPFAM" id="SSF103473">
    <property type="entry name" value="MFS general substrate transporter"/>
    <property type="match status" value="1"/>
</dbReference>
<sequence>MTMRSLVVAAVAAVACLATESHGFYLPGVAPRQFKQDEKVDMEVNKLISIKTQLPFEYYSLPVCKPEHIKNAPENLGEVLAGDTIESSLYDLRMNKKEMCKVLCTLRYTDDDVKMFQDMIADEYRVHWIIDNLPLAVQLYDDNTPFEAYEEGYLLGNKVQDTFYIHNHIKFQIRVHQNPESFEGFRVVGFIVVPQSIAHKRTGDSVSCDANGAQTIMKGGELVSWTYDVEWYESDVPWASRWDIYLNSAPNDKIHWFSISNSLMIVLFLTGMVAMIMMRTLHKDIARYNEEQSAEETQEEFGWKLVHGDVFRPPSTSPLLLSVFCGSGVQILCMTVILMFFALLGFLSPANRGGLMTAMLLFFVSMGYPAGYVSARLYKMFGGKQWRRSLYLTAVLYPGTVFAVFFIVNLFVWQAGSSGAVKFSTMIALLVLWMGISFPLCALGSFAGFKREEIKNPCRYNQIPRQIPEQPFYMKPAVTILVGGILPFGAVFIELFFLLSSIWGKRPYYVFGFLTLVLIILVATCAEITIVLCYFQLCSEDYHWWWRSFLTSGSSSLYLFLYSILYYSSRLELHFVGTVIYFAYMGLIAISFGLLTGCVGFFAAFFFNRQIYASIKLD</sequence>
<evidence type="ECO:0000256" key="2">
    <source>
        <dbReference type="ARBA" id="ARBA00005227"/>
    </source>
</evidence>
<organism evidence="8 9">
    <name type="scientific">Hondaea fermentalgiana</name>
    <dbReference type="NCBI Taxonomy" id="2315210"/>
    <lineage>
        <taxon>Eukaryota</taxon>
        <taxon>Sar</taxon>
        <taxon>Stramenopiles</taxon>
        <taxon>Bigyra</taxon>
        <taxon>Labyrinthulomycetes</taxon>
        <taxon>Thraustochytrida</taxon>
        <taxon>Thraustochytriidae</taxon>
        <taxon>Hondaea</taxon>
    </lineage>
</organism>
<proteinExistence type="inferred from homology"/>
<evidence type="ECO:0000256" key="1">
    <source>
        <dbReference type="ARBA" id="ARBA00004141"/>
    </source>
</evidence>
<dbReference type="OrthoDB" id="1666796at2759"/>
<feature type="transmembrane region" description="Helical" evidence="7">
    <location>
        <begin position="509"/>
        <end position="537"/>
    </location>
</feature>
<dbReference type="AlphaFoldDB" id="A0A2R5GC15"/>
<dbReference type="InParanoid" id="A0A2R5GC15"/>
<dbReference type="PANTHER" id="PTHR10766">
    <property type="entry name" value="TRANSMEMBRANE 9 SUPERFAMILY PROTEIN"/>
    <property type="match status" value="1"/>
</dbReference>
<dbReference type="GO" id="GO:0072657">
    <property type="term" value="P:protein localization to membrane"/>
    <property type="evidence" value="ECO:0007669"/>
    <property type="project" value="TreeGrafter"/>
</dbReference>
<feature type="transmembrane region" description="Helical" evidence="7">
    <location>
        <begin position="319"/>
        <end position="347"/>
    </location>
</feature>
<dbReference type="FunCoup" id="A0A2R5GC15">
    <property type="interactions" value="417"/>
</dbReference>
<gene>
    <name evidence="8" type="ORF">FCC1311_023432</name>
</gene>
<keyword evidence="9" id="KW-1185">Reference proteome</keyword>
<feature type="transmembrane region" description="Helical" evidence="7">
    <location>
        <begin position="579"/>
        <end position="607"/>
    </location>
</feature>
<dbReference type="Pfam" id="PF02990">
    <property type="entry name" value="EMP70"/>
    <property type="match status" value="1"/>
</dbReference>
<comment type="caution">
    <text evidence="8">The sequence shown here is derived from an EMBL/GenBank/DDBJ whole genome shotgun (WGS) entry which is preliminary data.</text>
</comment>
<evidence type="ECO:0000313" key="9">
    <source>
        <dbReference type="Proteomes" id="UP000241890"/>
    </source>
</evidence>
<dbReference type="PROSITE" id="PS51257">
    <property type="entry name" value="PROKAR_LIPOPROTEIN"/>
    <property type="match status" value="1"/>
</dbReference>
<accession>A0A2R5GC15</accession>
<feature type="transmembrane region" description="Helical" evidence="7">
    <location>
        <begin position="478"/>
        <end position="503"/>
    </location>
</feature>
<dbReference type="InterPro" id="IPR004240">
    <property type="entry name" value="EMP70"/>
</dbReference>
<keyword evidence="4 7" id="KW-0732">Signal</keyword>
<feature type="transmembrane region" description="Helical" evidence="7">
    <location>
        <begin position="425"/>
        <end position="449"/>
    </location>
</feature>
<feature type="chain" id="PRO_5015215863" description="Transmembrane 9 superfamily member" evidence="7">
    <location>
        <begin position="24"/>
        <end position="618"/>
    </location>
</feature>
<evidence type="ECO:0000256" key="4">
    <source>
        <dbReference type="ARBA" id="ARBA00022729"/>
    </source>
</evidence>
<dbReference type="PANTHER" id="PTHR10766:SF111">
    <property type="entry name" value="TRANSMEMBRANE 9 SUPERFAMILY MEMBER 2"/>
    <property type="match status" value="1"/>
</dbReference>
<keyword evidence="5 7" id="KW-1133">Transmembrane helix</keyword>
<feature type="transmembrane region" description="Helical" evidence="7">
    <location>
        <begin position="390"/>
        <end position="413"/>
    </location>
</feature>
<evidence type="ECO:0000313" key="8">
    <source>
        <dbReference type="EMBL" id="GBG26123.1"/>
    </source>
</evidence>
<reference evidence="8 9" key="1">
    <citation type="submission" date="2017-12" db="EMBL/GenBank/DDBJ databases">
        <title>Sequencing, de novo assembly and annotation of complete genome of a new Thraustochytrid species, strain FCC1311.</title>
        <authorList>
            <person name="Sedici K."/>
            <person name="Godart F."/>
            <person name="Aiese Cigliano R."/>
            <person name="Sanseverino W."/>
            <person name="Barakat M."/>
            <person name="Ortet P."/>
            <person name="Marechal E."/>
            <person name="Cagnac O."/>
            <person name="Amato A."/>
        </authorList>
    </citation>
    <scope>NUCLEOTIDE SEQUENCE [LARGE SCALE GENOMIC DNA]</scope>
</reference>
<comment type="subcellular location">
    <subcellularLocation>
        <location evidence="1">Membrane</location>
        <topology evidence="1">Multi-pass membrane protein</topology>
    </subcellularLocation>
</comment>
<feature type="transmembrane region" description="Helical" evidence="7">
    <location>
        <begin position="549"/>
        <end position="567"/>
    </location>
</feature>
<dbReference type="GO" id="GO:0005737">
    <property type="term" value="C:cytoplasm"/>
    <property type="evidence" value="ECO:0007669"/>
    <property type="project" value="UniProtKB-ARBA"/>
</dbReference>